<proteinExistence type="predicted"/>
<accession>A0ACC3CBZ7</accession>
<gene>
    <name evidence="1" type="ORF">I4F81_010028</name>
</gene>
<dbReference type="EMBL" id="CM020620">
    <property type="protein sequence ID" value="KAK1867521.1"/>
    <property type="molecule type" value="Genomic_DNA"/>
</dbReference>
<sequence length="426" mass="42378">MDLTTEAIKELKQAFTALPSLPGTERVAAAEVLGLLQSLGPASSMPSVDHLFRLIEQVTKEAAAVVPAAAVAQSAPLAPSATAASVLPADHPDGVRSGPYGGIGGDRAGDARHKGGTAGKHHRRSISEAAVGATAEGAEAVGCGGTAKSPRLAPKAAPPGVSMSVTFGPQVGRKLPPVLPPVSTAGRAAPAPPRRVPPPAGARAASSAAAAAALPSLDFRAFLLVVVRLLHEMEGPAVTGGGVRDPTTGALAGDQQHIPWRTAAPLEDPVDMMSSVFRLLDVGHRGALQAEDLQVVMSGFGGEPVSADQAAAMVELALSTEPGGLVSRTPLQTFGAAVGMAEFAGVEKENGPGGSPPFGGRLRQLAKALTGGERPTSLSGSTSSRASSPRSSSAHSLSSSTSGLTKPGGVQSCATDGATPAGANLV</sequence>
<protein>
    <submittedName>
        <fullName evidence="1">Uncharacterized protein</fullName>
    </submittedName>
</protein>
<name>A0ACC3CBZ7_PYRYE</name>
<evidence type="ECO:0000313" key="1">
    <source>
        <dbReference type="EMBL" id="KAK1867521.1"/>
    </source>
</evidence>
<dbReference type="Proteomes" id="UP000798662">
    <property type="component" value="Chromosome 3"/>
</dbReference>
<evidence type="ECO:0000313" key="2">
    <source>
        <dbReference type="Proteomes" id="UP000798662"/>
    </source>
</evidence>
<organism evidence="1 2">
    <name type="scientific">Pyropia yezoensis</name>
    <name type="common">Susabi-nori</name>
    <name type="synonym">Porphyra yezoensis</name>
    <dbReference type="NCBI Taxonomy" id="2788"/>
    <lineage>
        <taxon>Eukaryota</taxon>
        <taxon>Rhodophyta</taxon>
        <taxon>Bangiophyceae</taxon>
        <taxon>Bangiales</taxon>
        <taxon>Bangiaceae</taxon>
        <taxon>Pyropia</taxon>
    </lineage>
</organism>
<comment type="caution">
    <text evidence="1">The sequence shown here is derived from an EMBL/GenBank/DDBJ whole genome shotgun (WGS) entry which is preliminary data.</text>
</comment>
<keyword evidence="2" id="KW-1185">Reference proteome</keyword>
<reference evidence="1" key="1">
    <citation type="submission" date="2019-11" db="EMBL/GenBank/DDBJ databases">
        <title>Nori genome reveals adaptations in red seaweeds to the harsh intertidal environment.</title>
        <authorList>
            <person name="Wang D."/>
            <person name="Mao Y."/>
        </authorList>
    </citation>
    <scope>NUCLEOTIDE SEQUENCE</scope>
    <source>
        <tissue evidence="1">Gametophyte</tissue>
    </source>
</reference>